<dbReference type="InterPro" id="IPR037051">
    <property type="entry name" value="4-carb_acid_sugar_kinase_N_sf"/>
</dbReference>
<proteinExistence type="predicted"/>
<dbReference type="AlphaFoldDB" id="A0A377TVP7"/>
<protein>
    <submittedName>
        <fullName evidence="2">Inner membrane protein</fullName>
    </submittedName>
</protein>
<dbReference type="EMBL" id="UGKQ01000007">
    <property type="protein sequence ID" value="STS82578.1"/>
    <property type="molecule type" value="Genomic_DNA"/>
</dbReference>
<name>A0A377TVP7_KLEPN</name>
<dbReference type="SUPFAM" id="SSF142764">
    <property type="entry name" value="YgbK-like"/>
    <property type="match status" value="1"/>
</dbReference>
<organism evidence="2 3">
    <name type="scientific">Klebsiella pneumoniae</name>
    <dbReference type="NCBI Taxonomy" id="573"/>
    <lineage>
        <taxon>Bacteria</taxon>
        <taxon>Pseudomonadati</taxon>
        <taxon>Pseudomonadota</taxon>
        <taxon>Gammaproteobacteria</taxon>
        <taxon>Enterobacterales</taxon>
        <taxon>Enterobacteriaceae</taxon>
        <taxon>Klebsiella/Raoultella group</taxon>
        <taxon>Klebsiella</taxon>
        <taxon>Klebsiella pneumoniae complex</taxon>
    </lineage>
</organism>
<sequence length="239" mass="25421">MNDGNNRVLVLADDFTGANDAGVSLAEAGMSVEVAFTAGQPSTARALILNSDSRAMTAAAAADKVAALLRGAATFVPHWQVKKIDSTLRGNPGGELEAMMAAQGCRMAVVAPAYPAAGRHTRDGRCYVHGVPLDQTEFASDPKTPVSRAEISEIIAMQSRLPCLTLNAGQLPAALATAGEEKRVLIVDAWEDSHLDQVIDAVAPMRGRPCWSARRVSARRWLAACAAASRARCWRWSVR</sequence>
<feature type="domain" description="Four-carbon acid sugar kinase N-terminal" evidence="1">
    <location>
        <begin position="9"/>
        <end position="203"/>
    </location>
</feature>
<evidence type="ECO:0000259" key="1">
    <source>
        <dbReference type="Pfam" id="PF07005"/>
    </source>
</evidence>
<dbReference type="Pfam" id="PF07005">
    <property type="entry name" value="SBD_N"/>
    <property type="match status" value="1"/>
</dbReference>
<dbReference type="InterPro" id="IPR010737">
    <property type="entry name" value="4-carb_acid_sugar_kinase_N"/>
</dbReference>
<dbReference type="Proteomes" id="UP000254938">
    <property type="component" value="Unassembled WGS sequence"/>
</dbReference>
<evidence type="ECO:0000313" key="2">
    <source>
        <dbReference type="EMBL" id="STS82578.1"/>
    </source>
</evidence>
<gene>
    <name evidence="2" type="ORF">NCTC9140_04329</name>
</gene>
<accession>A0A377TVP7</accession>
<dbReference type="Gene3D" id="3.40.50.10840">
    <property type="entry name" value="Putative sugar-binding, N-terminal domain"/>
    <property type="match status" value="1"/>
</dbReference>
<reference evidence="2 3" key="1">
    <citation type="submission" date="2018-06" db="EMBL/GenBank/DDBJ databases">
        <authorList>
            <consortium name="Pathogen Informatics"/>
            <person name="Doyle S."/>
        </authorList>
    </citation>
    <scope>NUCLEOTIDE SEQUENCE [LARGE SCALE GENOMIC DNA]</scope>
    <source>
        <strain evidence="2 3">NCTC9140</strain>
    </source>
</reference>
<evidence type="ECO:0000313" key="3">
    <source>
        <dbReference type="Proteomes" id="UP000254938"/>
    </source>
</evidence>